<comment type="pathway">
    <text evidence="1">Lipid metabolism; fatty acid metabolism.</text>
</comment>
<evidence type="ECO:0000256" key="9">
    <source>
        <dbReference type="ARBA" id="ARBA00039046"/>
    </source>
</evidence>
<dbReference type="Pfam" id="PF15508">
    <property type="entry name" value="NAAA-beta"/>
    <property type="match status" value="1"/>
</dbReference>
<keyword evidence="4 11" id="KW-0378">Hydrolase</keyword>
<keyword evidence="5 11" id="KW-0443">Lipid metabolism</keyword>
<keyword evidence="17" id="KW-1185">Reference proteome</keyword>
<comment type="caution">
    <text evidence="16">The sequence shown here is derived from an EMBL/GenBank/DDBJ whole genome shotgun (WGS) entry which is preliminary data.</text>
</comment>
<dbReference type="CDD" id="cd01903">
    <property type="entry name" value="Ntn_AC_NAAA"/>
    <property type="match status" value="1"/>
</dbReference>
<evidence type="ECO:0000256" key="13">
    <source>
        <dbReference type="SAM" id="SignalP"/>
    </source>
</evidence>
<keyword evidence="7" id="KW-0325">Glycoprotein</keyword>
<organism evidence="16 17">
    <name type="scientific">Sinanodonta woodiana</name>
    <name type="common">Chinese pond mussel</name>
    <name type="synonym">Anodonta woodiana</name>
    <dbReference type="NCBI Taxonomy" id="1069815"/>
    <lineage>
        <taxon>Eukaryota</taxon>
        <taxon>Metazoa</taxon>
        <taxon>Spiralia</taxon>
        <taxon>Lophotrochozoa</taxon>
        <taxon>Mollusca</taxon>
        <taxon>Bivalvia</taxon>
        <taxon>Autobranchia</taxon>
        <taxon>Heteroconchia</taxon>
        <taxon>Palaeoheterodonta</taxon>
        <taxon>Unionida</taxon>
        <taxon>Unionoidea</taxon>
        <taxon>Unionidae</taxon>
        <taxon>Unioninae</taxon>
        <taxon>Sinanodonta</taxon>
    </lineage>
</organism>
<keyword evidence="3 13" id="KW-0732">Signal</keyword>
<dbReference type="EC" id="3.5.1.60" evidence="9"/>
<proteinExistence type="inferred from homology"/>
<reference evidence="16 17" key="1">
    <citation type="submission" date="2024-11" db="EMBL/GenBank/DDBJ databases">
        <title>Chromosome-level genome assembly of the freshwater bivalve Anodonta woodiana.</title>
        <authorList>
            <person name="Chen X."/>
        </authorList>
    </citation>
    <scope>NUCLEOTIDE SEQUENCE [LARGE SCALE GENOMIC DNA]</scope>
    <source>
        <strain evidence="16">MN2024</strain>
        <tissue evidence="16">Gills</tissue>
    </source>
</reference>
<evidence type="ECO:0000256" key="5">
    <source>
        <dbReference type="ARBA" id="ARBA00023098"/>
    </source>
</evidence>
<evidence type="ECO:0000256" key="6">
    <source>
        <dbReference type="ARBA" id="ARBA00023145"/>
    </source>
</evidence>
<comment type="similarity">
    <text evidence="2 11">Belongs to the acid ceramidase family.</text>
</comment>
<evidence type="ECO:0000313" key="16">
    <source>
        <dbReference type="EMBL" id="KAL3881916.1"/>
    </source>
</evidence>
<dbReference type="GO" id="GO:0006629">
    <property type="term" value="P:lipid metabolic process"/>
    <property type="evidence" value="ECO:0007669"/>
    <property type="project" value="UniProtKB-UniRule"/>
</dbReference>
<evidence type="ECO:0000256" key="10">
    <source>
        <dbReference type="ARBA" id="ARBA00040404"/>
    </source>
</evidence>
<evidence type="ECO:0000256" key="1">
    <source>
        <dbReference type="ARBA" id="ARBA00004872"/>
    </source>
</evidence>
<dbReference type="FunFam" id="3.60.60.10:FF:000006">
    <property type="entry name" value="N-acylethanolamine-hydrolyzing acid amidase"/>
    <property type="match status" value="1"/>
</dbReference>
<evidence type="ECO:0000313" key="17">
    <source>
        <dbReference type="Proteomes" id="UP001634394"/>
    </source>
</evidence>
<dbReference type="PANTHER" id="PTHR28583:SF4">
    <property type="entry name" value="N-ACYLETHANOLAMINE-HYDROLYZING ACID AMIDASE"/>
    <property type="match status" value="1"/>
</dbReference>
<evidence type="ECO:0000256" key="11">
    <source>
        <dbReference type="PIRNR" id="PIRNR017632"/>
    </source>
</evidence>
<accession>A0ABD3X6P8</accession>
<dbReference type="PIRSF" id="PIRSF017632">
    <property type="entry name" value="Acid_ceramidase-like"/>
    <property type="match status" value="1"/>
</dbReference>
<dbReference type="PANTHER" id="PTHR28583">
    <property type="entry name" value="ACID AMIDASE"/>
    <property type="match status" value="1"/>
</dbReference>
<feature type="chain" id="PRO_5044860908" description="N-acylethanolamine-hydrolyzing acid amidase" evidence="13">
    <location>
        <begin position="30"/>
        <end position="360"/>
    </location>
</feature>
<evidence type="ECO:0000256" key="2">
    <source>
        <dbReference type="ARBA" id="ARBA00005730"/>
    </source>
</evidence>
<feature type="domain" description="Acid ceramidase N-terminal" evidence="15">
    <location>
        <begin position="36"/>
        <end position="93"/>
    </location>
</feature>
<feature type="signal peptide" evidence="13">
    <location>
        <begin position="1"/>
        <end position="29"/>
    </location>
</feature>
<sequence>MASRRHITGYNLLCVCTCILILTLSGIDASHDAFTALPKYQVNLDLSPETRWASIVTNFQYLDAYIRQIIETYVPKVLMPLVEKIGAAIDNYLQQPYAGELRGIAQALNCSLGDVVIANLIYDISAFCTSIVSQDDQGQIWHSRNLDYNFGDMLRNLTVHVEFVSQGQIVYSAITYAGYIGILTGQRPKDYSITVNQRSEGSILENILLALLDRKAVPTTFLVRDILANVPDFESAINHLSTTDTIAPVYFIIAGVNPGQGAVITKGRLETIDIWRLDPIHGRWFVLETNYDHWTTPPPWDDRRDAAIKAMNRLGQNNITVASLFDVMSVQPVLNSLTTYTVIMSPAQPDLMQAWIRHCC</sequence>
<protein>
    <recommendedName>
        <fullName evidence="10">N-acylethanolamine-hydrolyzing acid amidase</fullName>
        <ecNumber evidence="9">3.5.1.60</ecNumber>
    </recommendedName>
</protein>
<name>A0ABD3X6P8_SINWO</name>
<evidence type="ECO:0000256" key="7">
    <source>
        <dbReference type="ARBA" id="ARBA00023180"/>
    </source>
</evidence>
<evidence type="ECO:0000259" key="15">
    <source>
        <dbReference type="Pfam" id="PF15508"/>
    </source>
</evidence>
<feature type="active site" description="Nucleophile" evidence="12">
    <location>
        <position position="128"/>
    </location>
</feature>
<dbReference type="GO" id="GO:0005764">
    <property type="term" value="C:lysosome"/>
    <property type="evidence" value="ECO:0007669"/>
    <property type="project" value="UniProtKB-UniRule"/>
</dbReference>
<dbReference type="Proteomes" id="UP001634394">
    <property type="component" value="Unassembled WGS sequence"/>
</dbReference>
<evidence type="ECO:0000256" key="8">
    <source>
        <dbReference type="ARBA" id="ARBA00038527"/>
    </source>
</evidence>
<dbReference type="Pfam" id="PF02275">
    <property type="entry name" value="CBAH"/>
    <property type="match status" value="1"/>
</dbReference>
<evidence type="ECO:0000259" key="14">
    <source>
        <dbReference type="Pfam" id="PF02275"/>
    </source>
</evidence>
<evidence type="ECO:0000256" key="12">
    <source>
        <dbReference type="PIRSR" id="PIRSR017632-1"/>
    </source>
</evidence>
<dbReference type="AlphaFoldDB" id="A0ABD3X6P8"/>
<dbReference type="InterPro" id="IPR029132">
    <property type="entry name" value="CBAH/NAAA_C"/>
</dbReference>
<comment type="subunit">
    <text evidence="8">Heterodimer of an alpha and a beta subunit, produced by autocatalytic cleavage.</text>
</comment>
<gene>
    <name evidence="16" type="ORF">ACJMK2_028303</name>
</gene>
<dbReference type="InterPro" id="IPR029130">
    <property type="entry name" value="Acid_ceramidase_N"/>
</dbReference>
<evidence type="ECO:0000256" key="3">
    <source>
        <dbReference type="ARBA" id="ARBA00022729"/>
    </source>
</evidence>
<evidence type="ECO:0000256" key="4">
    <source>
        <dbReference type="ARBA" id="ARBA00022801"/>
    </source>
</evidence>
<dbReference type="Gene3D" id="3.60.60.10">
    <property type="entry name" value="Penicillin V Acylase, Chain A"/>
    <property type="match status" value="1"/>
</dbReference>
<keyword evidence="6" id="KW-0865">Zymogen</keyword>
<feature type="domain" description="Choloylglycine hydrolase/NAAA C-terminal" evidence="14">
    <location>
        <begin position="128"/>
        <end position="295"/>
    </location>
</feature>
<dbReference type="GO" id="GO:0047412">
    <property type="term" value="F:N-(long-chain-acyl)ethanolamine deacylase activity"/>
    <property type="evidence" value="ECO:0007669"/>
    <property type="project" value="UniProtKB-EC"/>
</dbReference>
<dbReference type="EMBL" id="JBJQND010000003">
    <property type="protein sequence ID" value="KAL3881916.1"/>
    <property type="molecule type" value="Genomic_DNA"/>
</dbReference>
<dbReference type="InterPro" id="IPR016699">
    <property type="entry name" value="Acid_ceramidase-like"/>
</dbReference>